<proteinExistence type="predicted"/>
<evidence type="ECO:0000256" key="9">
    <source>
        <dbReference type="PIRSR" id="PIRSR000294-2"/>
    </source>
</evidence>
<keyword evidence="7 9" id="KW-0408">Iron</keyword>
<feature type="binding site" description="covalent" evidence="8">
    <location>
        <position position="56"/>
    </location>
    <ligand>
        <name>heme c</name>
        <dbReference type="ChEBI" id="CHEBI:61717"/>
        <label>1</label>
    </ligand>
</feature>
<keyword evidence="3 9" id="KW-0479">Metal-binding</keyword>
<sequence length="322" mass="36808">MLCIGSISDINIFTVPTNFPHPEVQPKFNPVSNNGFLLGKRLFYDSRLSRDGTISCANCHQQSAAFANLNTQVSRGIEQRKGTRNTPALFNLMWQKEFMWDGRQKILETVPINALTSPSEMDNSMERVLYVLQQDEAYPRIFEQVYGTKKINQKYVLNALAQFTSMLISADSKYDRVKKKELEFSNTERVGYLIFRDKCASCHTEPLFTDKGYHNNGLDIAYSDVGRDSLTHNLADIGKFRTPSLRNIEITAPYMHDGRFRTLQQVITHYSSGIKAHKNLDPLLDSGRNGLKLKTADQEALISFLKTLTDLNFINDRRFNMN</sequence>
<feature type="binding site" description="covalent" evidence="8">
    <location>
        <position position="59"/>
    </location>
    <ligand>
        <name>heme c</name>
        <dbReference type="ChEBI" id="CHEBI:61717"/>
        <label>1</label>
    </ligand>
</feature>
<feature type="domain" description="Cytochrome c" evidence="10">
    <location>
        <begin position="186"/>
        <end position="309"/>
    </location>
</feature>
<dbReference type="InterPro" id="IPR009056">
    <property type="entry name" value="Cyt_c-like_dom"/>
</dbReference>
<dbReference type="GO" id="GO:0004130">
    <property type="term" value="F:cytochrome-c peroxidase activity"/>
    <property type="evidence" value="ECO:0007669"/>
    <property type="project" value="TreeGrafter"/>
</dbReference>
<dbReference type="Pfam" id="PF03150">
    <property type="entry name" value="CCP_MauG"/>
    <property type="match status" value="1"/>
</dbReference>
<evidence type="ECO:0000256" key="4">
    <source>
        <dbReference type="ARBA" id="ARBA00022729"/>
    </source>
</evidence>
<comment type="subcellular location">
    <subcellularLocation>
        <location evidence="1">Periplasm</location>
    </subcellularLocation>
</comment>
<dbReference type="InterPro" id="IPR026259">
    <property type="entry name" value="MauG/Cytc_peroxidase"/>
</dbReference>
<dbReference type="GO" id="GO:0046872">
    <property type="term" value="F:metal ion binding"/>
    <property type="evidence" value="ECO:0007669"/>
    <property type="project" value="UniProtKB-KW"/>
</dbReference>
<dbReference type="InterPro" id="IPR004852">
    <property type="entry name" value="Di-haem_cyt_c_peroxidsae"/>
</dbReference>
<feature type="binding site" description="axial binding residue" evidence="9">
    <location>
        <position position="60"/>
    </location>
    <ligand>
        <name>heme c</name>
        <dbReference type="ChEBI" id="CHEBI:61717"/>
        <label>1</label>
    </ligand>
    <ligandPart>
        <name>Fe</name>
        <dbReference type="ChEBI" id="CHEBI:18248"/>
    </ligandPart>
</feature>
<dbReference type="Proteomes" id="UP000295499">
    <property type="component" value="Unassembled WGS sequence"/>
</dbReference>
<keyword evidence="12" id="KW-1185">Reference proteome</keyword>
<dbReference type="PROSITE" id="PS51007">
    <property type="entry name" value="CYTC"/>
    <property type="match status" value="1"/>
</dbReference>
<evidence type="ECO:0000256" key="1">
    <source>
        <dbReference type="ARBA" id="ARBA00004418"/>
    </source>
</evidence>
<dbReference type="InterPro" id="IPR051395">
    <property type="entry name" value="Cytochrome_c_Peroxidase/MauG"/>
</dbReference>
<dbReference type="GO" id="GO:0042597">
    <property type="term" value="C:periplasmic space"/>
    <property type="evidence" value="ECO:0007669"/>
    <property type="project" value="UniProtKB-SubCell"/>
</dbReference>
<dbReference type="AlphaFoldDB" id="A0A4R6ID43"/>
<feature type="binding site" description="axial binding residue" evidence="9">
    <location>
        <position position="203"/>
    </location>
    <ligand>
        <name>heme c</name>
        <dbReference type="ChEBI" id="CHEBI:61717"/>
        <label>2</label>
    </ligand>
    <ligandPart>
        <name>Fe</name>
        <dbReference type="ChEBI" id="CHEBI:18248"/>
    </ligandPart>
</feature>
<comment type="cofactor">
    <cofactor evidence="8">
        <name>heme</name>
        <dbReference type="ChEBI" id="CHEBI:30413"/>
    </cofactor>
    <text evidence="8">Binds 2 heme groups.</text>
</comment>
<dbReference type="PIRSF" id="PIRSF000294">
    <property type="entry name" value="Cytochrome-c_peroxidase"/>
    <property type="match status" value="1"/>
</dbReference>
<name>A0A4R6ID43_9SPHI</name>
<keyword evidence="6" id="KW-0560">Oxidoreductase</keyword>
<comment type="PTM">
    <text evidence="8">Binds 2 heme groups per subunit.</text>
</comment>
<evidence type="ECO:0000256" key="8">
    <source>
        <dbReference type="PIRSR" id="PIRSR000294-1"/>
    </source>
</evidence>
<keyword evidence="4" id="KW-0732">Signal</keyword>
<reference evidence="11 12" key="1">
    <citation type="submission" date="2019-03" db="EMBL/GenBank/DDBJ databases">
        <title>Genomic Encyclopedia of Archaeal and Bacterial Type Strains, Phase II (KMG-II): from individual species to whole genera.</title>
        <authorList>
            <person name="Goeker M."/>
        </authorList>
    </citation>
    <scope>NUCLEOTIDE SEQUENCE [LARGE SCALE GENOMIC DNA]</scope>
    <source>
        <strain evidence="11 12">DSM 19034</strain>
    </source>
</reference>
<protein>
    <submittedName>
        <fullName evidence="11">Cytochrome c peroxidase</fullName>
    </submittedName>
</protein>
<evidence type="ECO:0000256" key="3">
    <source>
        <dbReference type="ARBA" id="ARBA00022723"/>
    </source>
</evidence>
<keyword evidence="5" id="KW-0574">Periplasm</keyword>
<keyword evidence="2 8" id="KW-0349">Heme</keyword>
<organism evidence="11 12">
    <name type="scientific">Pedobacter duraquae</name>
    <dbReference type="NCBI Taxonomy" id="425511"/>
    <lineage>
        <taxon>Bacteria</taxon>
        <taxon>Pseudomonadati</taxon>
        <taxon>Bacteroidota</taxon>
        <taxon>Sphingobacteriia</taxon>
        <taxon>Sphingobacteriales</taxon>
        <taxon>Sphingobacteriaceae</taxon>
        <taxon>Pedobacter</taxon>
    </lineage>
</organism>
<dbReference type="Gene3D" id="1.10.760.10">
    <property type="entry name" value="Cytochrome c-like domain"/>
    <property type="match status" value="2"/>
</dbReference>
<feature type="binding site" description="covalent" evidence="8">
    <location>
        <position position="202"/>
    </location>
    <ligand>
        <name>heme c</name>
        <dbReference type="ChEBI" id="CHEBI:61717"/>
        <label>2</label>
    </ligand>
</feature>
<comment type="caution">
    <text evidence="11">The sequence shown here is derived from an EMBL/GenBank/DDBJ whole genome shotgun (WGS) entry which is preliminary data.</text>
</comment>
<dbReference type="InterPro" id="IPR036909">
    <property type="entry name" value="Cyt_c-like_dom_sf"/>
</dbReference>
<feature type="binding site" description="covalent" evidence="8">
    <location>
        <position position="199"/>
    </location>
    <ligand>
        <name>heme c</name>
        <dbReference type="ChEBI" id="CHEBI:61717"/>
        <label>2</label>
    </ligand>
</feature>
<evidence type="ECO:0000256" key="6">
    <source>
        <dbReference type="ARBA" id="ARBA00023002"/>
    </source>
</evidence>
<evidence type="ECO:0000313" key="11">
    <source>
        <dbReference type="EMBL" id="TDO20183.1"/>
    </source>
</evidence>
<dbReference type="OrthoDB" id="9805202at2"/>
<evidence type="ECO:0000256" key="7">
    <source>
        <dbReference type="ARBA" id="ARBA00023004"/>
    </source>
</evidence>
<dbReference type="GO" id="GO:0020037">
    <property type="term" value="F:heme binding"/>
    <property type="evidence" value="ECO:0007669"/>
    <property type="project" value="InterPro"/>
</dbReference>
<evidence type="ECO:0000256" key="5">
    <source>
        <dbReference type="ARBA" id="ARBA00022764"/>
    </source>
</evidence>
<accession>A0A4R6ID43</accession>
<dbReference type="EMBL" id="SNWM01000005">
    <property type="protein sequence ID" value="TDO20183.1"/>
    <property type="molecule type" value="Genomic_DNA"/>
</dbReference>
<dbReference type="SUPFAM" id="SSF46626">
    <property type="entry name" value="Cytochrome c"/>
    <property type="match status" value="2"/>
</dbReference>
<dbReference type="GO" id="GO:0009055">
    <property type="term" value="F:electron transfer activity"/>
    <property type="evidence" value="ECO:0007669"/>
    <property type="project" value="InterPro"/>
</dbReference>
<keyword evidence="11" id="KW-0575">Peroxidase</keyword>
<evidence type="ECO:0000313" key="12">
    <source>
        <dbReference type="Proteomes" id="UP000295499"/>
    </source>
</evidence>
<evidence type="ECO:0000259" key="10">
    <source>
        <dbReference type="PROSITE" id="PS51007"/>
    </source>
</evidence>
<evidence type="ECO:0000256" key="2">
    <source>
        <dbReference type="ARBA" id="ARBA00022617"/>
    </source>
</evidence>
<dbReference type="PANTHER" id="PTHR30600">
    <property type="entry name" value="CYTOCHROME C PEROXIDASE-RELATED"/>
    <property type="match status" value="1"/>
</dbReference>
<gene>
    <name evidence="11" type="ORF">CLV32_3943</name>
</gene>